<dbReference type="Gene3D" id="3.40.50.150">
    <property type="entry name" value="Vaccinia Virus protein VP39"/>
    <property type="match status" value="1"/>
</dbReference>
<reference evidence="2 3" key="1">
    <citation type="journal article" date="2012" name="Proc. Natl. Acad. Sci. U.S.A.">
        <title>Genome and physiology of a model Epsilonproteobacterium responsible for sulfide detoxification in marine oxygen depletion zones.</title>
        <authorList>
            <person name="Grote J."/>
            <person name="Schott T."/>
            <person name="Bruckner C.G."/>
            <person name="Glockner F.O."/>
            <person name="Jost G."/>
            <person name="Teeling H."/>
            <person name="Labrenz M."/>
            <person name="Jurgens K."/>
        </authorList>
    </citation>
    <scope>NUCLEOTIDE SEQUENCE [LARGE SCALE GENOMIC DNA]</scope>
    <source>
        <strain evidence="2 3">GD1</strain>
    </source>
</reference>
<dbReference type="EMBL" id="AFRZ01000001">
    <property type="protein sequence ID" value="EHP30549.1"/>
    <property type="molecule type" value="Genomic_DNA"/>
</dbReference>
<keyword evidence="2" id="KW-0808">Transferase</keyword>
<feature type="domain" description="HNH nuclease" evidence="1">
    <location>
        <begin position="472"/>
        <end position="507"/>
    </location>
</feature>
<dbReference type="STRING" id="929558.SMGD1_2026"/>
<keyword evidence="3" id="KW-1185">Reference proteome</keyword>
<dbReference type="PANTHER" id="PTHR43861">
    <property type="entry name" value="TRANS-ACONITATE 2-METHYLTRANSFERASE-RELATED"/>
    <property type="match status" value="1"/>
</dbReference>
<dbReference type="eggNOG" id="COG2227">
    <property type="taxonomic scope" value="Bacteria"/>
</dbReference>
<dbReference type="HOGENOM" id="CLU_582314_0_0_7"/>
<dbReference type="OrthoDB" id="9791837at2"/>
<comment type="caution">
    <text evidence="2">The sequence shown here is derived from an EMBL/GenBank/DDBJ whole genome shotgun (WGS) entry which is preliminary data.</text>
</comment>
<dbReference type="GO" id="GO:0008168">
    <property type="term" value="F:methyltransferase activity"/>
    <property type="evidence" value="ECO:0007669"/>
    <property type="project" value="UniProtKB-KW"/>
</dbReference>
<keyword evidence="2" id="KW-0489">Methyltransferase</keyword>
<dbReference type="InterPro" id="IPR003615">
    <property type="entry name" value="HNH_nuc"/>
</dbReference>
<dbReference type="Pfam" id="PF13489">
    <property type="entry name" value="Methyltransf_23"/>
    <property type="match status" value="1"/>
</dbReference>
<accession>H1FWX3</accession>
<dbReference type="AlphaFoldDB" id="B6BJ34"/>
<evidence type="ECO:0000313" key="3">
    <source>
        <dbReference type="Proteomes" id="UP000006431"/>
    </source>
</evidence>
<organism evidence="2 3">
    <name type="scientific">Sulfurimonas gotlandica (strain DSM 19862 / JCM 16533 / GD1)</name>
    <dbReference type="NCBI Taxonomy" id="929558"/>
    <lineage>
        <taxon>Bacteria</taxon>
        <taxon>Pseudomonadati</taxon>
        <taxon>Campylobacterota</taxon>
        <taxon>Epsilonproteobacteria</taxon>
        <taxon>Campylobacterales</taxon>
        <taxon>Sulfurimonadaceae</taxon>
        <taxon>Sulfurimonas</taxon>
    </lineage>
</organism>
<proteinExistence type="predicted"/>
<protein>
    <submittedName>
        <fullName evidence="2">Protein containing Methyltransferase type 11 domain</fullName>
        <ecNumber evidence="2">2.1.1.-</ecNumber>
    </submittedName>
</protein>
<dbReference type="GO" id="GO:0032259">
    <property type="term" value="P:methylation"/>
    <property type="evidence" value="ECO:0007669"/>
    <property type="project" value="UniProtKB-KW"/>
</dbReference>
<dbReference type="Proteomes" id="UP000006431">
    <property type="component" value="Unassembled WGS sequence"/>
</dbReference>
<dbReference type="PATRIC" id="fig|929558.5.peg.2016"/>
<dbReference type="RefSeq" id="WP_008336313.1">
    <property type="nucleotide sequence ID" value="NZ_AFRZ01000001.1"/>
</dbReference>
<gene>
    <name evidence="2" type="ORF">SMGD1_2026</name>
</gene>
<dbReference type="SUPFAM" id="SSF53335">
    <property type="entry name" value="S-adenosyl-L-methionine-dependent methyltransferases"/>
    <property type="match status" value="1"/>
</dbReference>
<name>B6BJ34_SULGG</name>
<dbReference type="CDD" id="cd00085">
    <property type="entry name" value="HNHc"/>
    <property type="match status" value="1"/>
</dbReference>
<dbReference type="Pfam" id="PF13395">
    <property type="entry name" value="HNH_4"/>
    <property type="match status" value="1"/>
</dbReference>
<dbReference type="CDD" id="cd02440">
    <property type="entry name" value="AdoMet_MTases"/>
    <property type="match status" value="1"/>
</dbReference>
<evidence type="ECO:0000259" key="1">
    <source>
        <dbReference type="Pfam" id="PF13395"/>
    </source>
</evidence>
<sequence length="581" mass="67335">MKSKTLDYYNQNSHELYERYNSADMSKVHKLIDKYTGGADKVLDIGFGSGRDLLHLKRRGILGWGVDGSESFVNLLKTEYPSIRDRLFHSVLPSLNLPQELKESFSVIYSVATWMHIPKEEHFEAILNIKKYLKPNGTLILSYSTLSRDNDPRFFENINPEQLALLFETFGFNLIESSLNADGLGREELVWVTQVYKYTEVSKKGIDQIESILSQDSKDSTYKFALLRSFSQIASSPLNRFSEFKDGYVFFPISMIVEKWIESYWKLMDGEIFIPQRSSEESSNKLAFRKHLEETIRFYRKKNISNPYHTFYNEFQKGISNTSDEFNLVRELINSIINTVISGPVKYSGSSFDDKSFFIIGQGSKTFAKRNQSINPKSLIESCVTIGIKQSAYHELYRYGSWIEDSITLRWARFTEKLSSKSGSNITSGDIVTLLSRDFIAERDTLFARKVYDQYEKDYGELRSVWSSKKISTYEVDHVMPYSVYANNDLWNLLPASKKENGSKSDMLVSMDLINKQKNLMITYWEYMKDKASERFEHEVYSSFKIDPVSSSWKDKLVLAISEQLEITSSIRGLKRWDINT</sequence>
<dbReference type="InterPro" id="IPR029063">
    <property type="entry name" value="SAM-dependent_MTases_sf"/>
</dbReference>
<dbReference type="eggNOG" id="COG1403">
    <property type="taxonomic scope" value="Bacteria"/>
</dbReference>
<accession>B6BJ34</accession>
<evidence type="ECO:0000313" key="2">
    <source>
        <dbReference type="EMBL" id="EHP30549.1"/>
    </source>
</evidence>
<dbReference type="EC" id="2.1.1.-" evidence="2"/>